<feature type="chain" id="PRO_5041362677" description="Sushi domain-containing protein" evidence="7">
    <location>
        <begin position="17"/>
        <end position="394"/>
    </location>
</feature>
<evidence type="ECO:0000259" key="8">
    <source>
        <dbReference type="PROSITE" id="PS50923"/>
    </source>
</evidence>
<feature type="domain" description="Sushi" evidence="8">
    <location>
        <begin position="33"/>
        <end position="91"/>
    </location>
</feature>
<keyword evidence="1 6" id="KW-0768">Sushi</keyword>
<dbReference type="Pfam" id="PF00084">
    <property type="entry name" value="Sushi"/>
    <property type="match status" value="3"/>
</dbReference>
<feature type="disulfide bond" evidence="6">
    <location>
        <begin position="250"/>
        <end position="277"/>
    </location>
</feature>
<evidence type="ECO:0000256" key="1">
    <source>
        <dbReference type="ARBA" id="ARBA00022659"/>
    </source>
</evidence>
<dbReference type="InterPro" id="IPR000436">
    <property type="entry name" value="Sushi_SCR_CCP_dom"/>
</dbReference>
<keyword evidence="2 7" id="KW-0732">Signal</keyword>
<feature type="domain" description="Sushi" evidence="8">
    <location>
        <begin position="92"/>
        <end position="151"/>
    </location>
</feature>
<evidence type="ECO:0000256" key="2">
    <source>
        <dbReference type="ARBA" id="ARBA00022729"/>
    </source>
</evidence>
<dbReference type="PANTHER" id="PTHR19325:SF570">
    <property type="entry name" value="COMPLEMENT COMPONENT 4 BINDING PROTEIN, MEMBRANE"/>
    <property type="match status" value="1"/>
</dbReference>
<name>A0AA35P7E2_9SAUR</name>
<dbReference type="AlphaFoldDB" id="A0AA35P7E2"/>
<keyword evidence="3" id="KW-0677">Repeat</keyword>
<evidence type="ECO:0000256" key="7">
    <source>
        <dbReference type="SAM" id="SignalP"/>
    </source>
</evidence>
<dbReference type="SUPFAM" id="SSF57535">
    <property type="entry name" value="Complement control module/SCR domain"/>
    <property type="match status" value="4"/>
</dbReference>
<feature type="domain" description="Sushi" evidence="8">
    <location>
        <begin position="212"/>
        <end position="279"/>
    </location>
</feature>
<keyword evidence="5" id="KW-0325">Glycoprotein</keyword>
<evidence type="ECO:0000313" key="10">
    <source>
        <dbReference type="Proteomes" id="UP001178461"/>
    </source>
</evidence>
<proteinExistence type="predicted"/>
<dbReference type="PROSITE" id="PS50923">
    <property type="entry name" value="SUSHI"/>
    <property type="match status" value="3"/>
</dbReference>
<evidence type="ECO:0000256" key="5">
    <source>
        <dbReference type="ARBA" id="ARBA00023180"/>
    </source>
</evidence>
<keyword evidence="4 6" id="KW-1015">Disulfide bond</keyword>
<comment type="caution">
    <text evidence="6">Lacks conserved residue(s) required for the propagation of feature annotation.</text>
</comment>
<evidence type="ECO:0000256" key="3">
    <source>
        <dbReference type="ARBA" id="ARBA00022737"/>
    </source>
</evidence>
<protein>
    <recommendedName>
        <fullName evidence="8">Sushi domain-containing protein</fullName>
    </recommendedName>
</protein>
<dbReference type="Proteomes" id="UP001178461">
    <property type="component" value="Chromosome 6"/>
</dbReference>
<evidence type="ECO:0000313" key="9">
    <source>
        <dbReference type="EMBL" id="CAI5777759.1"/>
    </source>
</evidence>
<dbReference type="InterPro" id="IPR050350">
    <property type="entry name" value="Compl-Cell_Adhes-Reg"/>
</dbReference>
<dbReference type="EMBL" id="OX395131">
    <property type="protein sequence ID" value="CAI5777759.1"/>
    <property type="molecule type" value="Genomic_DNA"/>
</dbReference>
<dbReference type="SMART" id="SM00032">
    <property type="entry name" value="CCP"/>
    <property type="match status" value="4"/>
</dbReference>
<dbReference type="PANTHER" id="PTHR19325">
    <property type="entry name" value="COMPLEMENT COMPONENT-RELATED SUSHI DOMAIN-CONTAINING"/>
    <property type="match status" value="1"/>
</dbReference>
<dbReference type="CDD" id="cd00033">
    <property type="entry name" value="CCP"/>
    <property type="match status" value="3"/>
</dbReference>
<dbReference type="InterPro" id="IPR035976">
    <property type="entry name" value="Sushi/SCR/CCP_sf"/>
</dbReference>
<organism evidence="9 10">
    <name type="scientific">Podarcis lilfordi</name>
    <name type="common">Lilford's wall lizard</name>
    <dbReference type="NCBI Taxonomy" id="74358"/>
    <lineage>
        <taxon>Eukaryota</taxon>
        <taxon>Metazoa</taxon>
        <taxon>Chordata</taxon>
        <taxon>Craniata</taxon>
        <taxon>Vertebrata</taxon>
        <taxon>Euteleostomi</taxon>
        <taxon>Lepidosauria</taxon>
        <taxon>Squamata</taxon>
        <taxon>Bifurcata</taxon>
        <taxon>Unidentata</taxon>
        <taxon>Episquamata</taxon>
        <taxon>Laterata</taxon>
        <taxon>Lacertibaenia</taxon>
        <taxon>Lacertidae</taxon>
        <taxon>Podarcis</taxon>
    </lineage>
</organism>
<gene>
    <name evidence="9" type="ORF">PODLI_1B000959</name>
</gene>
<accession>A0AA35P7E2</accession>
<keyword evidence="10" id="KW-1185">Reference proteome</keyword>
<feature type="signal peptide" evidence="7">
    <location>
        <begin position="1"/>
        <end position="16"/>
    </location>
</feature>
<reference evidence="9" key="1">
    <citation type="submission" date="2022-12" db="EMBL/GenBank/DDBJ databases">
        <authorList>
            <person name="Alioto T."/>
            <person name="Alioto T."/>
            <person name="Gomez Garrido J."/>
        </authorList>
    </citation>
    <scope>NUCLEOTIDE SEQUENCE</scope>
</reference>
<evidence type="ECO:0000256" key="4">
    <source>
        <dbReference type="ARBA" id="ARBA00023157"/>
    </source>
</evidence>
<dbReference type="FunFam" id="2.10.70.10:FF:000014">
    <property type="entry name" value="Membrane cofactor protein"/>
    <property type="match status" value="1"/>
</dbReference>
<feature type="disulfide bond" evidence="6">
    <location>
        <begin position="122"/>
        <end position="149"/>
    </location>
</feature>
<sequence>MLRLLWGLLRTRRLLGMSMLLLLLPQELVVCGEACNMADLPNFTFSEVYEELTGFAVVYQCKDGAVRLPGKSTVTYCRDGSWTELEEPCKLVICENPRVQNGIELTGLRDSYTYGNSVTIECKTGYFMIGNHYMLCEKNGTWVPKVPSCKKITPHICGAPVVSKGHVHPLLSEYNVGDVIDVYCNQNYSFIDETTKMSVRCQGYNQWDPFIPLCLAKTSPDTSNFYIHNGRITQGVKQYYTPGDEISVQCNAGYTLIGPSTITYIGGSKWSPNIPVCKLSIFLRLLIAACIMPVVLVASKMVHRKCCSQESSLMVKREQEREQKRAATKEGILLPETLEESMAKFKLEHQKENGRQQEKLQLGTLCVSLLFLLWTERKTLDTTGYKYCIGLDNK</sequence>
<dbReference type="Gene3D" id="2.10.70.10">
    <property type="entry name" value="Complement Module, domain 1"/>
    <property type="match status" value="3"/>
</dbReference>
<evidence type="ECO:0000256" key="6">
    <source>
        <dbReference type="PROSITE-ProRule" id="PRU00302"/>
    </source>
</evidence>